<dbReference type="CDD" id="cd09279">
    <property type="entry name" value="RNase_HI_like"/>
    <property type="match status" value="1"/>
</dbReference>
<organism evidence="2 3">
    <name type="scientific">Candidatus Spechtbacteria bacterium RIFCSPHIGHO2_01_FULL_43_30</name>
    <dbReference type="NCBI Taxonomy" id="1802158"/>
    <lineage>
        <taxon>Bacteria</taxon>
        <taxon>Candidatus Spechtiibacteriota</taxon>
    </lineage>
</organism>
<accession>A0A1G2H5V9</accession>
<protein>
    <recommendedName>
        <fullName evidence="1">RNase H type-1 domain-containing protein</fullName>
    </recommendedName>
</protein>
<dbReference type="InterPro" id="IPR002156">
    <property type="entry name" value="RNaseH_domain"/>
</dbReference>
<dbReference type="InterPro" id="IPR012337">
    <property type="entry name" value="RNaseH-like_sf"/>
</dbReference>
<reference evidence="2 3" key="1">
    <citation type="journal article" date="2016" name="Nat. Commun.">
        <title>Thousands of microbial genomes shed light on interconnected biogeochemical processes in an aquifer system.</title>
        <authorList>
            <person name="Anantharaman K."/>
            <person name="Brown C.T."/>
            <person name="Hug L.A."/>
            <person name="Sharon I."/>
            <person name="Castelle C.J."/>
            <person name="Probst A.J."/>
            <person name="Thomas B.C."/>
            <person name="Singh A."/>
            <person name="Wilkins M.J."/>
            <person name="Karaoz U."/>
            <person name="Brodie E.L."/>
            <person name="Williams K.H."/>
            <person name="Hubbard S.S."/>
            <person name="Banfield J.F."/>
        </authorList>
    </citation>
    <scope>NUCLEOTIDE SEQUENCE [LARGE SCALE GENOMIC DNA]</scope>
</reference>
<evidence type="ECO:0000259" key="1">
    <source>
        <dbReference type="PROSITE" id="PS50879"/>
    </source>
</evidence>
<evidence type="ECO:0000313" key="2">
    <source>
        <dbReference type="EMBL" id="OGZ57710.1"/>
    </source>
</evidence>
<dbReference type="AlphaFoldDB" id="A0A1G2H5V9"/>
<evidence type="ECO:0000313" key="3">
    <source>
        <dbReference type="Proteomes" id="UP000177932"/>
    </source>
</evidence>
<dbReference type="Proteomes" id="UP000177932">
    <property type="component" value="Unassembled WGS sequence"/>
</dbReference>
<dbReference type="GO" id="GO:0004523">
    <property type="term" value="F:RNA-DNA hybrid ribonuclease activity"/>
    <property type="evidence" value="ECO:0007669"/>
    <property type="project" value="InterPro"/>
</dbReference>
<dbReference type="PANTHER" id="PTHR46387">
    <property type="entry name" value="POLYNUCLEOTIDYL TRANSFERASE, RIBONUCLEASE H-LIKE SUPERFAMILY PROTEIN"/>
    <property type="match status" value="1"/>
</dbReference>
<proteinExistence type="predicted"/>
<dbReference type="Gene3D" id="3.30.420.10">
    <property type="entry name" value="Ribonuclease H-like superfamily/Ribonuclease H"/>
    <property type="match status" value="1"/>
</dbReference>
<gene>
    <name evidence="2" type="ORF">A2827_00250</name>
</gene>
<name>A0A1G2H5V9_9BACT</name>
<dbReference type="SUPFAM" id="SSF53098">
    <property type="entry name" value="Ribonuclease H-like"/>
    <property type="match status" value="1"/>
</dbReference>
<dbReference type="GO" id="GO:0003676">
    <property type="term" value="F:nucleic acid binding"/>
    <property type="evidence" value="ECO:0007669"/>
    <property type="project" value="InterPro"/>
</dbReference>
<comment type="caution">
    <text evidence="2">The sequence shown here is derived from an EMBL/GenBank/DDBJ whole genome shotgun (WGS) entry which is preliminary data.</text>
</comment>
<dbReference type="EMBL" id="MHOD01000024">
    <property type="protein sequence ID" value="OGZ57710.1"/>
    <property type="molecule type" value="Genomic_DNA"/>
</dbReference>
<dbReference type="InterPro" id="IPR036397">
    <property type="entry name" value="RNaseH_sf"/>
</dbReference>
<dbReference type="PANTHER" id="PTHR46387:SF2">
    <property type="entry name" value="RIBONUCLEASE HI"/>
    <property type="match status" value="1"/>
</dbReference>
<dbReference type="Pfam" id="PF13456">
    <property type="entry name" value="RVT_3"/>
    <property type="match status" value="1"/>
</dbReference>
<dbReference type="PROSITE" id="PS50879">
    <property type="entry name" value="RNASE_H_1"/>
    <property type="match status" value="1"/>
</dbReference>
<sequence>MENTITVFTDGGSRGNPGPAALGVAMGSPINKGFSKYLGKKTNNEAEYEAVIFALSKMKALLGSGKCKDINVLFKMDSDLAVNQLSGRWKIEGSTIVPLFVKIHNLRMNFGKVEFDHVPREQNKQADALVNQELDKHTEEGTLFSL</sequence>
<dbReference type="STRING" id="1802158.A2827_00250"/>
<feature type="domain" description="RNase H type-1" evidence="1">
    <location>
        <begin position="1"/>
        <end position="143"/>
    </location>
</feature>